<keyword evidence="5" id="KW-1185">Reference proteome</keyword>
<evidence type="ECO:0000256" key="2">
    <source>
        <dbReference type="ARBA" id="ARBA00023163"/>
    </source>
</evidence>
<keyword evidence="1" id="KW-0805">Transcription regulation</keyword>
<evidence type="ECO:0000313" key="5">
    <source>
        <dbReference type="Proteomes" id="UP000192739"/>
    </source>
</evidence>
<accession>A0A1E3S6A6</accession>
<dbReference type="InterPro" id="IPR027383">
    <property type="entry name" value="Znf_put"/>
</dbReference>
<dbReference type="EMBL" id="MVHT01000113">
    <property type="protein sequence ID" value="ORA95404.1"/>
    <property type="molecule type" value="Genomic_DNA"/>
</dbReference>
<evidence type="ECO:0000259" key="3">
    <source>
        <dbReference type="Pfam" id="PF13490"/>
    </source>
</evidence>
<keyword evidence="2" id="KW-0804">Transcription</keyword>
<evidence type="ECO:0000313" key="4">
    <source>
        <dbReference type="EMBL" id="ORA95404.1"/>
    </source>
</evidence>
<dbReference type="Pfam" id="PF13490">
    <property type="entry name" value="zf-HC2"/>
    <property type="match status" value="1"/>
</dbReference>
<gene>
    <name evidence="4" type="ORF">BST27_26905</name>
</gene>
<dbReference type="Proteomes" id="UP000192739">
    <property type="component" value="Unassembled WGS sequence"/>
</dbReference>
<dbReference type="InterPro" id="IPR041916">
    <property type="entry name" value="Anti_sigma_zinc_sf"/>
</dbReference>
<proteinExistence type="predicted"/>
<dbReference type="Gene3D" id="1.10.10.1320">
    <property type="entry name" value="Anti-sigma factor, zinc-finger domain"/>
    <property type="match status" value="1"/>
</dbReference>
<dbReference type="AlphaFoldDB" id="A0A1E3S6A6"/>
<reference evidence="4 5" key="1">
    <citation type="submission" date="2017-02" db="EMBL/GenBank/DDBJ databases">
        <title>The new phylogeny of genus Mycobacterium.</title>
        <authorList>
            <person name="Tortoli E."/>
            <person name="Trovato A."/>
            <person name="Cirillo D.M."/>
        </authorList>
    </citation>
    <scope>NUCLEOTIDE SEQUENCE [LARGE SCALE GENOMIC DNA]</scope>
    <source>
        <strain evidence="4 5">DSM 44049</strain>
    </source>
</reference>
<dbReference type="OrthoDB" id="129419at2"/>
<feature type="domain" description="Putative zinc-finger" evidence="3">
    <location>
        <begin position="3"/>
        <end position="36"/>
    </location>
</feature>
<dbReference type="STRING" id="28445.BHQ20_27765"/>
<evidence type="ECO:0000256" key="1">
    <source>
        <dbReference type="ARBA" id="ARBA00023015"/>
    </source>
</evidence>
<organism evidence="4 5">
    <name type="scientific">Mycobacterium intermedium</name>
    <dbReference type="NCBI Taxonomy" id="28445"/>
    <lineage>
        <taxon>Bacteria</taxon>
        <taxon>Bacillati</taxon>
        <taxon>Actinomycetota</taxon>
        <taxon>Actinomycetes</taxon>
        <taxon>Mycobacteriales</taxon>
        <taxon>Mycobacteriaceae</taxon>
        <taxon>Mycobacterium</taxon>
        <taxon>Mycobacterium simiae complex</taxon>
    </lineage>
</organism>
<name>A0A1E3S6A6_MYCIE</name>
<protein>
    <submittedName>
        <fullName evidence="4">Anti-sigma factor</fullName>
    </submittedName>
</protein>
<comment type="caution">
    <text evidence="4">The sequence shown here is derived from an EMBL/GenBank/DDBJ whole genome shotgun (WGS) entry which is preliminary data.</text>
</comment>
<sequence>MDCDELVELVTDYLEGTLDPAVRSRFEAHLGECDGCEHYVEQFRTTINTLGRVSADELDDDFRQRLLATFSDWKAESSGDALP</sequence>